<dbReference type="AlphaFoldDB" id="A0A423Q1K5"/>
<dbReference type="GO" id="GO:0003677">
    <property type="term" value="F:DNA binding"/>
    <property type="evidence" value="ECO:0007669"/>
    <property type="project" value="UniProtKB-UniRule"/>
</dbReference>
<comment type="caution">
    <text evidence="9">The sequence shown here is derived from an EMBL/GenBank/DDBJ whole genome shotgun (WGS) entry which is preliminary data.</text>
</comment>
<dbReference type="EMBL" id="AYKF01000066">
    <property type="protein sequence ID" value="ROO32393.1"/>
    <property type="molecule type" value="Genomic_DNA"/>
</dbReference>
<evidence type="ECO:0000256" key="5">
    <source>
        <dbReference type="ARBA" id="ARBA00023172"/>
    </source>
</evidence>
<dbReference type="InterPro" id="IPR000093">
    <property type="entry name" value="DNA_Rcmb_RecR"/>
</dbReference>
<dbReference type="Pfam" id="PF21176">
    <property type="entry name" value="RecR_HhH"/>
    <property type="match status" value="1"/>
</dbReference>
<keyword evidence="5 7" id="KW-0233">DNA recombination</keyword>
<evidence type="ECO:0000256" key="7">
    <source>
        <dbReference type="HAMAP-Rule" id="MF_00017"/>
    </source>
</evidence>
<keyword evidence="2 7" id="KW-0227">DNA damage</keyword>
<dbReference type="InterPro" id="IPR034137">
    <property type="entry name" value="TOPRIM_RecR"/>
</dbReference>
<dbReference type="GO" id="GO:0006310">
    <property type="term" value="P:DNA recombination"/>
    <property type="evidence" value="ECO:0007669"/>
    <property type="project" value="UniProtKB-UniRule"/>
</dbReference>
<keyword evidence="4 7" id="KW-0862">Zinc</keyword>
<proteinExistence type="inferred from homology"/>
<dbReference type="Proteomes" id="UP000285123">
    <property type="component" value="Unassembled WGS sequence"/>
</dbReference>
<evidence type="ECO:0000256" key="2">
    <source>
        <dbReference type="ARBA" id="ARBA00022763"/>
    </source>
</evidence>
<feature type="zinc finger region" description="C4-type" evidence="7">
    <location>
        <begin position="57"/>
        <end position="72"/>
    </location>
</feature>
<comment type="function">
    <text evidence="7">May play a role in DNA repair. It seems to be involved in an RecBC-independent recombinational process of DNA repair. It may act with RecF and RecO.</text>
</comment>
<dbReference type="RefSeq" id="WP_123590312.1">
    <property type="nucleotide sequence ID" value="NZ_AYKF01000066.1"/>
</dbReference>
<evidence type="ECO:0000256" key="4">
    <source>
        <dbReference type="ARBA" id="ARBA00022833"/>
    </source>
</evidence>
<dbReference type="CDD" id="cd01025">
    <property type="entry name" value="TOPRIM_recR"/>
    <property type="match status" value="1"/>
</dbReference>
<dbReference type="Gene3D" id="6.10.250.240">
    <property type="match status" value="1"/>
</dbReference>
<dbReference type="GO" id="GO:0006281">
    <property type="term" value="P:DNA repair"/>
    <property type="evidence" value="ECO:0007669"/>
    <property type="project" value="UniProtKB-UniRule"/>
</dbReference>
<dbReference type="PANTHER" id="PTHR30446">
    <property type="entry name" value="RECOMBINATION PROTEIN RECR"/>
    <property type="match status" value="1"/>
</dbReference>
<dbReference type="InterPro" id="IPR015967">
    <property type="entry name" value="Rcmb_RecR_Znf"/>
</dbReference>
<reference evidence="9 10" key="1">
    <citation type="submission" date="2013-10" db="EMBL/GenBank/DDBJ databases">
        <title>Salinisphaera halophila YIM 95161 Genome Sequencing.</title>
        <authorList>
            <person name="Lai Q."/>
            <person name="Li C."/>
            <person name="Shao Z."/>
        </authorList>
    </citation>
    <scope>NUCLEOTIDE SEQUENCE [LARGE SCALE GENOMIC DNA]</scope>
    <source>
        <strain evidence="9 10">YIM 95161</strain>
    </source>
</reference>
<keyword evidence="3 7" id="KW-0863">Zinc-finger</keyword>
<evidence type="ECO:0000313" key="10">
    <source>
        <dbReference type="Proteomes" id="UP000285123"/>
    </source>
</evidence>
<comment type="similarity">
    <text evidence="7">Belongs to the RecR family.</text>
</comment>
<dbReference type="PROSITE" id="PS50880">
    <property type="entry name" value="TOPRIM"/>
    <property type="match status" value="1"/>
</dbReference>
<dbReference type="Pfam" id="PF02132">
    <property type="entry name" value="RecR_ZnF"/>
    <property type="match status" value="1"/>
</dbReference>
<keyword evidence="1 7" id="KW-0479">Metal-binding</keyword>
<dbReference type="Gene3D" id="1.10.8.420">
    <property type="entry name" value="RecR Domain 1"/>
    <property type="match status" value="1"/>
</dbReference>
<keyword evidence="6 7" id="KW-0234">DNA repair</keyword>
<evidence type="ECO:0000259" key="8">
    <source>
        <dbReference type="PROSITE" id="PS50880"/>
    </source>
</evidence>
<sequence length="198" mass="21342">MAFSPALTQLIDALRVLPGVGAKSAQRMAFHLLQRERQGGRHLATTLEHAIATVRHCSECRMFTEGERCEICANERRDPALVCVVESPADVMAIEQNTDYRGRYFVLMGKLSPLDGVGPEELGLGILRERLAAGAVEELILAMGATVEGEATAQYVGDLARQNGARISRIAHGVPVGGELEYVDAGTLSQAFSGRRPV</sequence>
<accession>A0A423Q1K5</accession>
<dbReference type="GO" id="GO:0008270">
    <property type="term" value="F:zinc ion binding"/>
    <property type="evidence" value="ECO:0007669"/>
    <property type="project" value="UniProtKB-KW"/>
</dbReference>
<dbReference type="NCBIfam" id="TIGR00615">
    <property type="entry name" value="recR"/>
    <property type="match status" value="1"/>
</dbReference>
<dbReference type="OrthoDB" id="9802672at2"/>
<protein>
    <recommendedName>
        <fullName evidence="7">Recombination protein RecR</fullName>
    </recommendedName>
</protein>
<dbReference type="Gene3D" id="3.40.1360.10">
    <property type="match status" value="1"/>
</dbReference>
<evidence type="ECO:0000256" key="3">
    <source>
        <dbReference type="ARBA" id="ARBA00022771"/>
    </source>
</evidence>
<name>A0A423Q1K5_9GAMM</name>
<evidence type="ECO:0000256" key="6">
    <source>
        <dbReference type="ARBA" id="ARBA00023204"/>
    </source>
</evidence>
<dbReference type="InterPro" id="IPR023627">
    <property type="entry name" value="Rcmb_RecR"/>
</dbReference>
<dbReference type="SMART" id="SM00493">
    <property type="entry name" value="TOPRIM"/>
    <property type="match status" value="1"/>
</dbReference>
<dbReference type="Pfam" id="PF21175">
    <property type="entry name" value="RecR_C"/>
    <property type="match status" value="1"/>
</dbReference>
<dbReference type="HAMAP" id="MF_00017">
    <property type="entry name" value="RecR"/>
    <property type="match status" value="1"/>
</dbReference>
<dbReference type="Pfam" id="PF13662">
    <property type="entry name" value="Toprim_4"/>
    <property type="match status" value="1"/>
</dbReference>
<evidence type="ECO:0000313" key="9">
    <source>
        <dbReference type="EMBL" id="ROO32393.1"/>
    </source>
</evidence>
<evidence type="ECO:0000256" key="1">
    <source>
        <dbReference type="ARBA" id="ARBA00022723"/>
    </source>
</evidence>
<dbReference type="InterPro" id="IPR006171">
    <property type="entry name" value="TOPRIM_dom"/>
</dbReference>
<organism evidence="9 10">
    <name type="scientific">Salinisphaera orenii YIM 95161</name>
    <dbReference type="NCBI Taxonomy" id="1051139"/>
    <lineage>
        <taxon>Bacteria</taxon>
        <taxon>Pseudomonadati</taxon>
        <taxon>Pseudomonadota</taxon>
        <taxon>Gammaproteobacteria</taxon>
        <taxon>Salinisphaerales</taxon>
        <taxon>Salinisphaeraceae</taxon>
        <taxon>Salinisphaera</taxon>
    </lineage>
</organism>
<dbReference type="PROSITE" id="PS01300">
    <property type="entry name" value="RECR"/>
    <property type="match status" value="1"/>
</dbReference>
<dbReference type="PANTHER" id="PTHR30446:SF0">
    <property type="entry name" value="RECOMBINATION PROTEIN RECR"/>
    <property type="match status" value="1"/>
</dbReference>
<feature type="domain" description="Toprim" evidence="8">
    <location>
        <begin position="80"/>
        <end position="175"/>
    </location>
</feature>
<gene>
    <name evidence="7 9" type="primary">recR</name>
    <name evidence="9" type="ORF">SAHL_05065</name>
</gene>
<dbReference type="SUPFAM" id="SSF111304">
    <property type="entry name" value="Recombination protein RecR"/>
    <property type="match status" value="1"/>
</dbReference>